<keyword evidence="2" id="KW-0808">Transferase</keyword>
<dbReference type="EMBL" id="VYXP01000006">
    <property type="protein sequence ID" value="KAA9131038.1"/>
    <property type="molecule type" value="Genomic_DNA"/>
</dbReference>
<dbReference type="Pfam" id="PF21546">
    <property type="entry name" value="FGGY_C_2"/>
    <property type="match status" value="1"/>
</dbReference>
<evidence type="ECO:0000313" key="2">
    <source>
        <dbReference type="EMBL" id="KAA9131038.1"/>
    </source>
</evidence>
<gene>
    <name evidence="2" type="ORF">F3N42_11895</name>
</gene>
<evidence type="ECO:0000313" key="3">
    <source>
        <dbReference type="Proteomes" id="UP000325372"/>
    </source>
</evidence>
<keyword evidence="2" id="KW-0418">Kinase</keyword>
<proteinExistence type="predicted"/>
<organism evidence="2 3">
    <name type="scientific">Marinihelvus fidelis</name>
    <dbReference type="NCBI Taxonomy" id="2613842"/>
    <lineage>
        <taxon>Bacteria</taxon>
        <taxon>Pseudomonadati</taxon>
        <taxon>Pseudomonadota</taxon>
        <taxon>Gammaproteobacteria</taxon>
        <taxon>Chromatiales</taxon>
        <taxon>Wenzhouxiangellaceae</taxon>
        <taxon>Marinihelvus</taxon>
    </lineage>
</organism>
<accession>A0A5N0T8I8</accession>
<dbReference type="AlphaFoldDB" id="A0A5N0T8I8"/>
<dbReference type="InterPro" id="IPR049382">
    <property type="entry name" value="FGGY_C_2"/>
</dbReference>
<name>A0A5N0T8I8_9GAMM</name>
<feature type="domain" description="Carbohydrate kinase FGGY C-terminal" evidence="1">
    <location>
        <begin position="225"/>
        <end position="412"/>
    </location>
</feature>
<protein>
    <submittedName>
        <fullName evidence="2">Carbohydrate kinase</fullName>
    </submittedName>
</protein>
<dbReference type="Gene3D" id="3.30.420.40">
    <property type="match status" value="3"/>
</dbReference>
<dbReference type="GO" id="GO:0016301">
    <property type="term" value="F:kinase activity"/>
    <property type="evidence" value="ECO:0007669"/>
    <property type="project" value="UniProtKB-KW"/>
</dbReference>
<keyword evidence="3" id="KW-1185">Reference proteome</keyword>
<evidence type="ECO:0000259" key="1">
    <source>
        <dbReference type="Pfam" id="PF21546"/>
    </source>
</evidence>
<dbReference type="Proteomes" id="UP000325372">
    <property type="component" value="Unassembled WGS sequence"/>
</dbReference>
<sequence>MRLQCESRGNTPRRCAAGYLALDHEGIETWLVQAIRTLPSPRDIGRIIVVAHGAAAALVRDGRLFAEPMDYEQGLDDVPMSSYDTARDAFIDTGSPALPQGLNLGRQLHALEHWLGPLPDDVDILPWPQYWAWLFSGVASAELTSLGCHTDLWNPRERTFSALAGRRGWDRRMAPIRAAWDALGPVTPAFAERAGLSPECQVFCGLHDSNAALQAALGQPELRDQDATVLSTGTWFIAMHSPAAGHRSQPPALDAQRDSLFNVDIHGRPIASARFMGGREAELAAGIFCYRETASMAPDELLSRLAVVMDKGQLALPGFVPGVGPFPKGPGQWLNRPDSPVDLRVATDLYLALVTDCILDQIDGKGQLLVEGRFGANPVFMAALASLRPDQGLFRSSAELDVAWGALNMITPGLPAPAPLEAVPATDLDLPGLARRWRERAGYGKLSA</sequence>
<dbReference type="RefSeq" id="WP_150864676.1">
    <property type="nucleotide sequence ID" value="NZ_VYXP01000006.1"/>
</dbReference>
<reference evidence="2 3" key="1">
    <citation type="submission" date="2019-09" db="EMBL/GenBank/DDBJ databases">
        <title>Wenzhouxiangella sp. Genome sequencing and assembly.</title>
        <authorList>
            <person name="Zhang R."/>
        </authorList>
    </citation>
    <scope>NUCLEOTIDE SEQUENCE [LARGE SCALE GENOMIC DNA]</scope>
    <source>
        <strain evidence="2 3">W260</strain>
    </source>
</reference>
<comment type="caution">
    <text evidence="2">The sequence shown here is derived from an EMBL/GenBank/DDBJ whole genome shotgun (WGS) entry which is preliminary data.</text>
</comment>